<keyword evidence="2" id="KW-1185">Reference proteome</keyword>
<evidence type="ECO:0000313" key="2">
    <source>
        <dbReference type="Proteomes" id="UP000283734"/>
    </source>
</evidence>
<name>A0A418XX17_9GAMM</name>
<comment type="caution">
    <text evidence="1">The sequence shown here is derived from an EMBL/GenBank/DDBJ whole genome shotgun (WGS) entry which is preliminary data.</text>
</comment>
<dbReference type="AlphaFoldDB" id="A0A418XX17"/>
<gene>
    <name evidence="1" type="ORF">D4A39_11595</name>
</gene>
<evidence type="ECO:0000313" key="1">
    <source>
        <dbReference type="EMBL" id="RJG17360.1"/>
    </source>
</evidence>
<sequence length="136" mass="15728">MDKMMKWRLWISAIVLLVVLAVAFHTLVWQRHQIPVSGVRVTTETGAEGQDWLISLYDQGQQRWQANEEGYRLVIERLGQDAFDLDISYQNGESQRRIRQRVRLNPGLTLVAAFGPDQHSHTPHRVLIDRQISDSP</sequence>
<dbReference type="OrthoDB" id="6079050at2"/>
<dbReference type="RefSeq" id="WP_102791095.1">
    <property type="nucleotide sequence ID" value="NZ_CAXGPP010000028.1"/>
</dbReference>
<proteinExistence type="predicted"/>
<protein>
    <submittedName>
        <fullName evidence="1">Uncharacterized protein</fullName>
    </submittedName>
</protein>
<dbReference type="Proteomes" id="UP000283734">
    <property type="component" value="Unassembled WGS sequence"/>
</dbReference>
<dbReference type="EMBL" id="QYYA01000003">
    <property type="protein sequence ID" value="RJG17360.1"/>
    <property type="molecule type" value="Genomic_DNA"/>
</dbReference>
<reference evidence="1 2" key="1">
    <citation type="submission" date="2018-09" db="EMBL/GenBank/DDBJ databases">
        <title>Alcanivorax profundi sp. nov., isolated from 1000 m-depth seawater of the Mariana Trench.</title>
        <authorList>
            <person name="Liu J."/>
        </authorList>
    </citation>
    <scope>NUCLEOTIDE SEQUENCE [LARGE SCALE GENOMIC DNA]</scope>
    <source>
        <strain evidence="1 2">MTEO17</strain>
    </source>
</reference>
<accession>A0A418XX17</accession>
<organism evidence="1 2">
    <name type="scientific">Alcanivorax profundi</name>
    <dbReference type="NCBI Taxonomy" id="2338368"/>
    <lineage>
        <taxon>Bacteria</taxon>
        <taxon>Pseudomonadati</taxon>
        <taxon>Pseudomonadota</taxon>
        <taxon>Gammaproteobacteria</taxon>
        <taxon>Oceanospirillales</taxon>
        <taxon>Alcanivoracaceae</taxon>
        <taxon>Alcanivorax</taxon>
    </lineage>
</organism>